<proteinExistence type="predicted"/>
<sequence length="48" mass="5489">MSCMNKPSNSAVFTNWSALLGVYGYDRIPTQDRCSSIQFKVMVFKGFY</sequence>
<dbReference type="EMBL" id="GBXM01043344">
    <property type="protein sequence ID" value="JAH65233.1"/>
    <property type="molecule type" value="Transcribed_RNA"/>
</dbReference>
<accession>A0A0E9UJV9</accession>
<protein>
    <submittedName>
        <fullName evidence="1">Uncharacterized protein</fullName>
    </submittedName>
</protein>
<organism evidence="1">
    <name type="scientific">Anguilla anguilla</name>
    <name type="common">European freshwater eel</name>
    <name type="synonym">Muraena anguilla</name>
    <dbReference type="NCBI Taxonomy" id="7936"/>
    <lineage>
        <taxon>Eukaryota</taxon>
        <taxon>Metazoa</taxon>
        <taxon>Chordata</taxon>
        <taxon>Craniata</taxon>
        <taxon>Vertebrata</taxon>
        <taxon>Euteleostomi</taxon>
        <taxon>Actinopterygii</taxon>
        <taxon>Neopterygii</taxon>
        <taxon>Teleostei</taxon>
        <taxon>Anguilliformes</taxon>
        <taxon>Anguillidae</taxon>
        <taxon>Anguilla</taxon>
    </lineage>
</organism>
<reference evidence="1" key="1">
    <citation type="submission" date="2014-11" db="EMBL/GenBank/DDBJ databases">
        <authorList>
            <person name="Amaro Gonzalez C."/>
        </authorList>
    </citation>
    <scope>NUCLEOTIDE SEQUENCE</scope>
</reference>
<evidence type="ECO:0000313" key="1">
    <source>
        <dbReference type="EMBL" id="JAH65233.1"/>
    </source>
</evidence>
<reference evidence="1" key="2">
    <citation type="journal article" date="2015" name="Fish Shellfish Immunol.">
        <title>Early steps in the European eel (Anguilla anguilla)-Vibrio vulnificus interaction in the gills: Role of the RtxA13 toxin.</title>
        <authorList>
            <person name="Callol A."/>
            <person name="Pajuelo D."/>
            <person name="Ebbesson L."/>
            <person name="Teles M."/>
            <person name="MacKenzie S."/>
            <person name="Amaro C."/>
        </authorList>
    </citation>
    <scope>NUCLEOTIDE SEQUENCE</scope>
</reference>
<dbReference type="AlphaFoldDB" id="A0A0E9UJV9"/>
<name>A0A0E9UJV9_ANGAN</name>